<evidence type="ECO:0000313" key="2">
    <source>
        <dbReference type="EMBL" id="AXR05577.1"/>
    </source>
</evidence>
<accession>A0A346NJ70</accession>
<keyword evidence="3" id="KW-1185">Reference proteome</keyword>
<proteinExistence type="inferred from homology"/>
<dbReference type="RefSeq" id="WP_117315597.1">
    <property type="nucleotide sequence ID" value="NZ_CP031769.1"/>
</dbReference>
<sequence length="431" mass="47067">MNSFISHARRRMCTVIVSSVLLFISPTAISKTITLEQAARLTLRQHPDLQRYQSLLTATEADRTLANLTPAYHVGVEAENLLGSGDASGISDAELTVSLSSVFEMGGKLDARVSLVDANLSLLQSERYVASLKLLSELTRQYVKTLAAKERLTLAQTSVSLADEALSIVKQRVEKGATNKAEFLRARAALNQARVDKASAETALAIAKQSLALFWQGDAEAIDKISGSLSTLPAKRQYSAVYQQFLESANVERLTQAISVKEAEQKLVESNASADISWRIGVRRSQAVQDTSVVAAVSMPLFAEQRNQGATQAALAKKEAAVIARDSQILEIKALLFKAQQYLNFTIDAVKHINDTVLPDLETATTLVLEGYQRGAYSYQDWIASRDALIRARAKVIELSESALVNQSLVEQWTGVSGQASPTQEFRNNHE</sequence>
<dbReference type="SUPFAM" id="SSF56954">
    <property type="entry name" value="Outer membrane efflux proteins (OEP)"/>
    <property type="match status" value="1"/>
</dbReference>
<dbReference type="InterPro" id="IPR010131">
    <property type="entry name" value="MdtP/NodT-like"/>
</dbReference>
<comment type="similarity">
    <text evidence="1">Belongs to the outer membrane factor (OMF) (TC 1.B.17) family.</text>
</comment>
<dbReference type="Gene3D" id="1.20.1600.10">
    <property type="entry name" value="Outer membrane efflux proteins (OEP)"/>
    <property type="match status" value="1"/>
</dbReference>
<organism evidence="2 3">
    <name type="scientific">Salinimonas sediminis</name>
    <dbReference type="NCBI Taxonomy" id="2303538"/>
    <lineage>
        <taxon>Bacteria</taxon>
        <taxon>Pseudomonadati</taxon>
        <taxon>Pseudomonadota</taxon>
        <taxon>Gammaproteobacteria</taxon>
        <taxon>Alteromonadales</taxon>
        <taxon>Alteromonadaceae</taxon>
        <taxon>Alteromonas/Salinimonas group</taxon>
        <taxon>Salinimonas</taxon>
    </lineage>
</organism>
<dbReference type="GO" id="GO:0015562">
    <property type="term" value="F:efflux transmembrane transporter activity"/>
    <property type="evidence" value="ECO:0007669"/>
    <property type="project" value="InterPro"/>
</dbReference>
<reference evidence="2 3" key="1">
    <citation type="submission" date="2018-08" db="EMBL/GenBank/DDBJ databases">
        <title>Salinimonas sediminis sp. nov., a piezophilic bacterium isolated from a deep-sea sediment sample from the New Britain Trench.</title>
        <authorList>
            <person name="Cao J."/>
        </authorList>
    </citation>
    <scope>NUCLEOTIDE SEQUENCE [LARGE SCALE GENOMIC DNA]</scope>
    <source>
        <strain evidence="2 3">N102</strain>
    </source>
</reference>
<dbReference type="KEGG" id="salm:D0Y50_03820"/>
<evidence type="ECO:0000313" key="3">
    <source>
        <dbReference type="Proteomes" id="UP000262073"/>
    </source>
</evidence>
<dbReference type="InterPro" id="IPR003423">
    <property type="entry name" value="OMP_efflux"/>
</dbReference>
<protein>
    <submittedName>
        <fullName evidence="2">TolC family protein</fullName>
    </submittedName>
</protein>
<dbReference type="OrthoDB" id="9791261at2"/>
<gene>
    <name evidence="2" type="ORF">D0Y50_03820</name>
</gene>
<dbReference type="PANTHER" id="PTHR30203">
    <property type="entry name" value="OUTER MEMBRANE CATION EFFLUX PROTEIN"/>
    <property type="match status" value="1"/>
</dbReference>
<dbReference type="EMBL" id="CP031769">
    <property type="protein sequence ID" value="AXR05577.1"/>
    <property type="molecule type" value="Genomic_DNA"/>
</dbReference>
<dbReference type="Proteomes" id="UP000262073">
    <property type="component" value="Chromosome"/>
</dbReference>
<dbReference type="PANTHER" id="PTHR30203:SF24">
    <property type="entry name" value="BLR4935 PROTEIN"/>
    <property type="match status" value="1"/>
</dbReference>
<evidence type="ECO:0000256" key="1">
    <source>
        <dbReference type="ARBA" id="ARBA00007613"/>
    </source>
</evidence>
<name>A0A346NJ70_9ALTE</name>
<dbReference type="Pfam" id="PF02321">
    <property type="entry name" value="OEP"/>
    <property type="match status" value="1"/>
</dbReference>
<dbReference type="AlphaFoldDB" id="A0A346NJ70"/>